<evidence type="ECO:0000313" key="5">
    <source>
        <dbReference type="EMBL" id="CAJ0962111.1"/>
    </source>
</evidence>
<dbReference type="Pfam" id="PF08516">
    <property type="entry name" value="ADAM_CR"/>
    <property type="match status" value="1"/>
</dbReference>
<keyword evidence="6" id="KW-1185">Reference proteome</keyword>
<keyword evidence="1" id="KW-0245">EGF-like domain</keyword>
<comment type="caution">
    <text evidence="5">The sequence shown here is derived from an EMBL/GenBank/DDBJ whole genome shotgun (WGS) entry which is preliminary data.</text>
</comment>
<name>A0ABN9M8X3_9NEOB</name>
<comment type="caution">
    <text evidence="1">Lacks conserved residue(s) required for the propagation of feature annotation.</text>
</comment>
<evidence type="ECO:0000259" key="4">
    <source>
        <dbReference type="PROSITE" id="PS50026"/>
    </source>
</evidence>
<evidence type="ECO:0000313" key="6">
    <source>
        <dbReference type="Proteomes" id="UP001176940"/>
    </source>
</evidence>
<gene>
    <name evidence="5" type="ORF">RIMI_LOCUS18049191</name>
</gene>
<dbReference type="SUPFAM" id="SSF57552">
    <property type="entry name" value="Blood coagulation inhibitor (disintegrin)"/>
    <property type="match status" value="1"/>
</dbReference>
<feature type="compositionally biased region" description="Pro residues" evidence="2">
    <location>
        <begin position="320"/>
        <end position="333"/>
    </location>
</feature>
<sequence>MPFKVGGILCRAQSNICDLPEYCNGSYALCPVDVYIMDGYPCNNSYCYSGVCQSYDDQCQALLGPGVKQAANVCYETKNIAGDQYGNCGVVSGKPQKCSTANSLCGKLQCTGTPQKILNSSIIIANINGQDCISVDYNLGPDVPDPGLVHQGAPCAEGKACVNYACQNASALGFTCDIKGKCNDHGVCNNNGNCHCNDGWAPPSCDRAGYGGSIDSGPTHIDTSLRDGLLIFFLLVLPILILLIVMFIKRDAIRRRFCRKRRNRGGNKQTRQAQNTYANRNQNAHDNRNAASNVPRNQDKPFSDVFTISHNFPQRQPVAPIRPPPPSRPPQPSTVPQYNWPHNF</sequence>
<dbReference type="InterPro" id="IPR000742">
    <property type="entry name" value="EGF"/>
</dbReference>
<keyword evidence="1" id="KW-1015">Disulfide bond</keyword>
<dbReference type="Proteomes" id="UP001176940">
    <property type="component" value="Unassembled WGS sequence"/>
</dbReference>
<dbReference type="InterPro" id="IPR036436">
    <property type="entry name" value="Disintegrin_dom_sf"/>
</dbReference>
<dbReference type="PANTHER" id="PTHR11905:SF122">
    <property type="entry name" value="DISINTEGRIN AND METALLOPROTEINASE DOMAIN-CONTAINING PROTEIN 9"/>
    <property type="match status" value="1"/>
</dbReference>
<protein>
    <recommendedName>
        <fullName evidence="4">EGF-like domain-containing protein</fullName>
    </recommendedName>
</protein>
<evidence type="ECO:0000256" key="3">
    <source>
        <dbReference type="SAM" id="Phobius"/>
    </source>
</evidence>
<dbReference type="InterPro" id="IPR006586">
    <property type="entry name" value="ADAM_Cys-rich"/>
</dbReference>
<dbReference type="SMART" id="SM00050">
    <property type="entry name" value="DISIN"/>
    <property type="match status" value="1"/>
</dbReference>
<feature type="region of interest" description="Disordered" evidence="2">
    <location>
        <begin position="263"/>
        <end position="344"/>
    </location>
</feature>
<dbReference type="InterPro" id="IPR001762">
    <property type="entry name" value="Disintegrin_dom"/>
</dbReference>
<proteinExistence type="predicted"/>
<dbReference type="SMART" id="SM00608">
    <property type="entry name" value="ACR"/>
    <property type="match status" value="1"/>
</dbReference>
<feature type="domain" description="EGF-like" evidence="4">
    <location>
        <begin position="172"/>
        <end position="206"/>
    </location>
</feature>
<feature type="compositionally biased region" description="Polar residues" evidence="2">
    <location>
        <begin position="266"/>
        <end position="282"/>
    </location>
</feature>
<dbReference type="PROSITE" id="PS50026">
    <property type="entry name" value="EGF_3"/>
    <property type="match status" value="1"/>
</dbReference>
<keyword evidence="3" id="KW-1133">Transmembrane helix</keyword>
<accession>A0ABN9M8X3</accession>
<dbReference type="PANTHER" id="PTHR11905">
    <property type="entry name" value="ADAM A DISINTEGRIN AND METALLOPROTEASE DOMAIN"/>
    <property type="match status" value="1"/>
</dbReference>
<evidence type="ECO:0000256" key="2">
    <source>
        <dbReference type="SAM" id="MobiDB-lite"/>
    </source>
</evidence>
<feature type="transmembrane region" description="Helical" evidence="3">
    <location>
        <begin position="228"/>
        <end position="248"/>
    </location>
</feature>
<keyword evidence="3" id="KW-0472">Membrane</keyword>
<reference evidence="5" key="1">
    <citation type="submission" date="2023-07" db="EMBL/GenBank/DDBJ databases">
        <authorList>
            <person name="Stuckert A."/>
        </authorList>
    </citation>
    <scope>NUCLEOTIDE SEQUENCE</scope>
</reference>
<dbReference type="Gene3D" id="4.10.70.10">
    <property type="entry name" value="Disintegrin domain"/>
    <property type="match status" value="1"/>
</dbReference>
<dbReference type="EMBL" id="CAUEEQ010054156">
    <property type="protein sequence ID" value="CAJ0962111.1"/>
    <property type="molecule type" value="Genomic_DNA"/>
</dbReference>
<feature type="disulfide bond" evidence="1">
    <location>
        <begin position="196"/>
        <end position="205"/>
    </location>
</feature>
<organism evidence="5 6">
    <name type="scientific">Ranitomeya imitator</name>
    <name type="common">mimic poison frog</name>
    <dbReference type="NCBI Taxonomy" id="111125"/>
    <lineage>
        <taxon>Eukaryota</taxon>
        <taxon>Metazoa</taxon>
        <taxon>Chordata</taxon>
        <taxon>Craniata</taxon>
        <taxon>Vertebrata</taxon>
        <taxon>Euteleostomi</taxon>
        <taxon>Amphibia</taxon>
        <taxon>Batrachia</taxon>
        <taxon>Anura</taxon>
        <taxon>Neobatrachia</taxon>
        <taxon>Hyloidea</taxon>
        <taxon>Dendrobatidae</taxon>
        <taxon>Dendrobatinae</taxon>
        <taxon>Ranitomeya</taxon>
    </lineage>
</organism>
<keyword evidence="3" id="KW-0812">Transmembrane</keyword>
<evidence type="ECO:0000256" key="1">
    <source>
        <dbReference type="PROSITE-ProRule" id="PRU00076"/>
    </source>
</evidence>
<dbReference type="PROSITE" id="PS01186">
    <property type="entry name" value="EGF_2"/>
    <property type="match status" value="1"/>
</dbReference>